<evidence type="ECO:0000256" key="3">
    <source>
        <dbReference type="ARBA" id="ARBA00023015"/>
    </source>
</evidence>
<evidence type="ECO:0000313" key="10">
    <source>
        <dbReference type="Proteomes" id="UP001628193"/>
    </source>
</evidence>
<dbReference type="SUPFAM" id="SSF52172">
    <property type="entry name" value="CheY-like"/>
    <property type="match status" value="1"/>
</dbReference>
<organism evidence="9 10">
    <name type="scientific">Candidatus Magnetaquiglobus chichijimensis</name>
    <dbReference type="NCBI Taxonomy" id="3141448"/>
    <lineage>
        <taxon>Bacteria</taxon>
        <taxon>Pseudomonadati</taxon>
        <taxon>Pseudomonadota</taxon>
        <taxon>Magnetococcia</taxon>
        <taxon>Magnetococcales</taxon>
        <taxon>Candidatus Magnetaquicoccaceae</taxon>
        <taxon>Candidatus Magnetaquiglobus</taxon>
    </lineage>
</organism>
<dbReference type="Pfam" id="PF00072">
    <property type="entry name" value="Response_reg"/>
    <property type="match status" value="1"/>
</dbReference>
<dbReference type="InterPro" id="IPR039420">
    <property type="entry name" value="WalR-like"/>
</dbReference>
<dbReference type="InterPro" id="IPR018490">
    <property type="entry name" value="cNMP-bd_dom_sf"/>
</dbReference>
<dbReference type="Proteomes" id="UP001628193">
    <property type="component" value="Unassembled WGS sequence"/>
</dbReference>
<dbReference type="PANTHER" id="PTHR48111:SF1">
    <property type="entry name" value="TWO-COMPONENT RESPONSE REGULATOR ORR33"/>
    <property type="match status" value="1"/>
</dbReference>
<dbReference type="PROSITE" id="PS50042">
    <property type="entry name" value="CNMP_BINDING_3"/>
    <property type="match status" value="1"/>
</dbReference>
<evidence type="ECO:0000256" key="6">
    <source>
        <dbReference type="PROSITE-ProRule" id="PRU00169"/>
    </source>
</evidence>
<evidence type="ECO:0000256" key="5">
    <source>
        <dbReference type="ARBA" id="ARBA00023163"/>
    </source>
</evidence>
<evidence type="ECO:0000256" key="1">
    <source>
        <dbReference type="ARBA" id="ARBA00022553"/>
    </source>
</evidence>
<reference evidence="9 10" key="2">
    <citation type="submission" date="2024-09" db="EMBL/GenBank/DDBJ databases">
        <title>Draft genome sequence of Candidatus Magnetaquicoccaceae bacterium FCR-1.</title>
        <authorList>
            <person name="Shimoshige H."/>
            <person name="Shimamura S."/>
            <person name="Taoka A."/>
            <person name="Kobayashi H."/>
            <person name="Maekawa T."/>
        </authorList>
    </citation>
    <scope>NUCLEOTIDE SEQUENCE [LARGE SCALE GENOMIC DNA]</scope>
    <source>
        <strain evidence="9 10">FCR-1</strain>
    </source>
</reference>
<sequence length="341" mass="38901">MQCKKNRKIIHTNAYQNRLKAEHDHTGAPAKGETTMLDDSFRQMGRTYQPGEIIYRQGDPAEHFHVIQRGSVIITRETATGQTLLVESGDGEVFGIVSLFLAGRRRFSTARAAVESVIMSVDAKIFMARLHQDPSIAFRVIRHLSQRIHDLDLALPATQRGRLNVHDFSVGHHFLVVEDEIEFFSLITAWLKHDDKTHDSPCQLGSCKLTHAWNRHEAETLLGLEKFDLILLDLNLPDSHGYAETFVQIHERALDTPIIVFTGMDDDQQAVQAVNAGAQDYLIKGEVSRRAFHRAILHALSRHDQYRKTLTEAEVKTENHVERFSFNLFDWSVKAEHRLRA</sequence>
<gene>
    <name evidence="9" type="primary">rssB_3</name>
    <name evidence="9" type="ORF">SIID45300_01213</name>
</gene>
<dbReference type="SMART" id="SM00100">
    <property type="entry name" value="cNMP"/>
    <property type="match status" value="1"/>
</dbReference>
<dbReference type="PANTHER" id="PTHR48111">
    <property type="entry name" value="REGULATOR OF RPOS"/>
    <property type="match status" value="1"/>
</dbReference>
<evidence type="ECO:0000256" key="4">
    <source>
        <dbReference type="ARBA" id="ARBA00023125"/>
    </source>
</evidence>
<feature type="domain" description="Cyclic nucleotide-binding" evidence="7">
    <location>
        <begin position="46"/>
        <end position="147"/>
    </location>
</feature>
<dbReference type="InterPro" id="IPR001789">
    <property type="entry name" value="Sig_transdc_resp-reg_receiver"/>
</dbReference>
<name>A0ABQ0C7N7_9PROT</name>
<dbReference type="CDD" id="cd00156">
    <property type="entry name" value="REC"/>
    <property type="match status" value="1"/>
</dbReference>
<dbReference type="Pfam" id="PF00027">
    <property type="entry name" value="cNMP_binding"/>
    <property type="match status" value="1"/>
</dbReference>
<evidence type="ECO:0000259" key="8">
    <source>
        <dbReference type="PROSITE" id="PS50110"/>
    </source>
</evidence>
<keyword evidence="4" id="KW-0238">DNA-binding</keyword>
<keyword evidence="2" id="KW-0902">Two-component regulatory system</keyword>
<comment type="caution">
    <text evidence="9">The sequence shown here is derived from an EMBL/GenBank/DDBJ whole genome shotgun (WGS) entry which is preliminary data.</text>
</comment>
<feature type="domain" description="Response regulatory" evidence="8">
    <location>
        <begin position="173"/>
        <end position="299"/>
    </location>
</feature>
<evidence type="ECO:0000313" key="9">
    <source>
        <dbReference type="EMBL" id="GAB0056898.1"/>
    </source>
</evidence>
<keyword evidence="10" id="KW-1185">Reference proteome</keyword>
<evidence type="ECO:0000259" key="7">
    <source>
        <dbReference type="PROSITE" id="PS50042"/>
    </source>
</evidence>
<reference evidence="9 10" key="1">
    <citation type="submission" date="2024-05" db="EMBL/GenBank/DDBJ databases">
        <authorList>
            <consortium name="Candidatus Magnetaquicoccaceae bacterium FCR-1 genome sequencing consortium"/>
            <person name="Shimoshige H."/>
            <person name="Shimamura S."/>
            <person name="Taoka A."/>
            <person name="Kobayashi H."/>
            <person name="Maekawa T."/>
        </authorList>
    </citation>
    <scope>NUCLEOTIDE SEQUENCE [LARGE SCALE GENOMIC DNA]</scope>
    <source>
        <strain evidence="9 10">FCR-1</strain>
    </source>
</reference>
<proteinExistence type="predicted"/>
<evidence type="ECO:0000256" key="2">
    <source>
        <dbReference type="ARBA" id="ARBA00023012"/>
    </source>
</evidence>
<dbReference type="PROSITE" id="PS50110">
    <property type="entry name" value="RESPONSE_REGULATORY"/>
    <property type="match status" value="1"/>
</dbReference>
<dbReference type="SMART" id="SM00448">
    <property type="entry name" value="REC"/>
    <property type="match status" value="1"/>
</dbReference>
<dbReference type="InterPro" id="IPR000595">
    <property type="entry name" value="cNMP-bd_dom"/>
</dbReference>
<dbReference type="EMBL" id="BAAFGK010000004">
    <property type="protein sequence ID" value="GAB0056898.1"/>
    <property type="molecule type" value="Genomic_DNA"/>
</dbReference>
<accession>A0ABQ0C7N7</accession>
<keyword evidence="3" id="KW-0805">Transcription regulation</keyword>
<dbReference type="Gene3D" id="2.60.120.10">
    <property type="entry name" value="Jelly Rolls"/>
    <property type="match status" value="1"/>
</dbReference>
<dbReference type="CDD" id="cd00038">
    <property type="entry name" value="CAP_ED"/>
    <property type="match status" value="1"/>
</dbReference>
<dbReference type="Gene3D" id="3.40.50.2300">
    <property type="match status" value="1"/>
</dbReference>
<protein>
    <submittedName>
        <fullName evidence="9">Regulator of RpoS</fullName>
    </submittedName>
</protein>
<keyword evidence="1 6" id="KW-0597">Phosphoprotein</keyword>
<dbReference type="SUPFAM" id="SSF51206">
    <property type="entry name" value="cAMP-binding domain-like"/>
    <property type="match status" value="1"/>
</dbReference>
<keyword evidence="5" id="KW-0804">Transcription</keyword>
<dbReference type="InterPro" id="IPR011006">
    <property type="entry name" value="CheY-like_superfamily"/>
</dbReference>
<dbReference type="InterPro" id="IPR014710">
    <property type="entry name" value="RmlC-like_jellyroll"/>
</dbReference>
<feature type="modified residue" description="4-aspartylphosphate" evidence="6">
    <location>
        <position position="233"/>
    </location>
</feature>